<gene>
    <name evidence="2" type="ORF">SAMN06893096_111118</name>
</gene>
<keyword evidence="3" id="KW-1185">Reference proteome</keyword>
<evidence type="ECO:0000313" key="3">
    <source>
        <dbReference type="Proteomes" id="UP000198373"/>
    </source>
</evidence>
<evidence type="ECO:0000256" key="1">
    <source>
        <dbReference type="SAM" id="MobiDB-lite"/>
    </source>
</evidence>
<sequence length="154" mass="16266">MTRIVVRGVLDLATEHDAIPADPVRSAGPISVRTTRSGTRDTERAFTPRQRDAVVAFADADMKARRRDLPDLVATLAGTGSRIAGACALRGSSVHLAGPSAREIANYPGHARASTTQDVSMCRHTVSERAAEMLTLGRQQEGDRGSPGDGVPGH</sequence>
<dbReference type="Proteomes" id="UP000198373">
    <property type="component" value="Unassembled WGS sequence"/>
</dbReference>
<dbReference type="AlphaFoldDB" id="A0A239IRA3"/>
<reference evidence="3" key="1">
    <citation type="submission" date="2017-06" db="EMBL/GenBank/DDBJ databases">
        <authorList>
            <person name="Varghese N."/>
            <person name="Submissions S."/>
        </authorList>
    </citation>
    <scope>NUCLEOTIDE SEQUENCE [LARGE SCALE GENOMIC DNA]</scope>
    <source>
        <strain evidence="3">DSM 46839</strain>
    </source>
</reference>
<evidence type="ECO:0008006" key="4">
    <source>
        <dbReference type="Google" id="ProtNLM"/>
    </source>
</evidence>
<protein>
    <recommendedName>
        <fullName evidence="4">Phage integrase family protein</fullName>
    </recommendedName>
</protein>
<evidence type="ECO:0000313" key="2">
    <source>
        <dbReference type="EMBL" id="SNS96087.1"/>
    </source>
</evidence>
<name>A0A239IRA3_9ACTN</name>
<proteinExistence type="predicted"/>
<feature type="region of interest" description="Disordered" evidence="1">
    <location>
        <begin position="134"/>
        <end position="154"/>
    </location>
</feature>
<dbReference type="EMBL" id="FZOO01000011">
    <property type="protein sequence ID" value="SNS96087.1"/>
    <property type="molecule type" value="Genomic_DNA"/>
</dbReference>
<accession>A0A239IRA3</accession>
<organism evidence="2 3">
    <name type="scientific">Geodermatophilus pulveris</name>
    <dbReference type="NCBI Taxonomy" id="1564159"/>
    <lineage>
        <taxon>Bacteria</taxon>
        <taxon>Bacillati</taxon>
        <taxon>Actinomycetota</taxon>
        <taxon>Actinomycetes</taxon>
        <taxon>Geodermatophilales</taxon>
        <taxon>Geodermatophilaceae</taxon>
        <taxon>Geodermatophilus</taxon>
    </lineage>
</organism>